<sequence length="170" mass="17273">MKNVVTAAAMAALALSTGACSLQQSSAQQLNTTNANSRIYIGSLTCNVGGSTGYILGSAKPLDCVFLGKDGVSSAQYTGTIDKVGIDIGYTKAVHTIWRVYSLGSDRGPTQIGGTYVGEQGTVAAGNQAGGNWIYGGPNAEIGMLASGVVKDAGYNLATGVAAMTIRLKQ</sequence>
<dbReference type="PROSITE" id="PS51257">
    <property type="entry name" value="PROKAR_LIPOPROTEIN"/>
    <property type="match status" value="1"/>
</dbReference>
<proteinExistence type="predicted"/>
<dbReference type="EMBL" id="JAHOPB010000004">
    <property type="protein sequence ID" value="MBU8877276.1"/>
    <property type="molecule type" value="Genomic_DNA"/>
</dbReference>
<evidence type="ECO:0000256" key="1">
    <source>
        <dbReference type="SAM" id="SignalP"/>
    </source>
</evidence>
<protein>
    <submittedName>
        <fullName evidence="2">DUF992 domain-containing protein</fullName>
    </submittedName>
</protein>
<feature type="chain" id="PRO_5045521746" evidence="1">
    <location>
        <begin position="22"/>
        <end position="170"/>
    </location>
</feature>
<name>A0ABS6IRQ0_9HYPH</name>
<feature type="signal peptide" evidence="1">
    <location>
        <begin position="1"/>
        <end position="21"/>
    </location>
</feature>
<dbReference type="InterPro" id="IPR009333">
    <property type="entry name" value="DUF992"/>
</dbReference>
<reference evidence="2 3" key="1">
    <citation type="submission" date="2021-06" db="EMBL/GenBank/DDBJ databases">
        <authorList>
            <person name="Lee D.H."/>
        </authorList>
    </citation>
    <scope>NUCLEOTIDE SEQUENCE [LARGE SCALE GENOMIC DNA]</scope>
    <source>
        <strain evidence="2 3">MMS21-HV4-11</strain>
    </source>
</reference>
<accession>A0ABS6IRQ0</accession>
<organism evidence="2 3">
    <name type="scientific">Reyranella humidisoli</name>
    <dbReference type="NCBI Taxonomy" id="2849149"/>
    <lineage>
        <taxon>Bacteria</taxon>
        <taxon>Pseudomonadati</taxon>
        <taxon>Pseudomonadota</taxon>
        <taxon>Alphaproteobacteria</taxon>
        <taxon>Hyphomicrobiales</taxon>
        <taxon>Reyranellaceae</taxon>
        <taxon>Reyranella</taxon>
    </lineage>
</organism>
<keyword evidence="3" id="KW-1185">Reference proteome</keyword>
<keyword evidence="1" id="KW-0732">Signal</keyword>
<gene>
    <name evidence="2" type="ORF">KQ910_26140</name>
</gene>
<dbReference type="Proteomes" id="UP000727907">
    <property type="component" value="Unassembled WGS sequence"/>
</dbReference>
<dbReference type="Pfam" id="PF06186">
    <property type="entry name" value="DUF992"/>
    <property type="match status" value="1"/>
</dbReference>
<dbReference type="RefSeq" id="WP_216966946.1">
    <property type="nucleotide sequence ID" value="NZ_JAHOPB010000004.1"/>
</dbReference>
<evidence type="ECO:0000313" key="2">
    <source>
        <dbReference type="EMBL" id="MBU8877276.1"/>
    </source>
</evidence>
<evidence type="ECO:0000313" key="3">
    <source>
        <dbReference type="Proteomes" id="UP000727907"/>
    </source>
</evidence>
<comment type="caution">
    <text evidence="2">The sequence shown here is derived from an EMBL/GenBank/DDBJ whole genome shotgun (WGS) entry which is preliminary data.</text>
</comment>